<accession>A0A368Q251</accession>
<dbReference type="EMBL" id="CM003529">
    <property type="protein sequence ID" value="RCV11300.1"/>
    <property type="molecule type" value="Genomic_DNA"/>
</dbReference>
<organism evidence="1">
    <name type="scientific">Setaria italica</name>
    <name type="common">Foxtail millet</name>
    <name type="synonym">Panicum italicum</name>
    <dbReference type="NCBI Taxonomy" id="4555"/>
    <lineage>
        <taxon>Eukaryota</taxon>
        <taxon>Viridiplantae</taxon>
        <taxon>Streptophyta</taxon>
        <taxon>Embryophyta</taxon>
        <taxon>Tracheophyta</taxon>
        <taxon>Spermatophyta</taxon>
        <taxon>Magnoliopsida</taxon>
        <taxon>Liliopsida</taxon>
        <taxon>Poales</taxon>
        <taxon>Poaceae</taxon>
        <taxon>PACMAD clade</taxon>
        <taxon>Panicoideae</taxon>
        <taxon>Panicodae</taxon>
        <taxon>Paniceae</taxon>
        <taxon>Cenchrinae</taxon>
        <taxon>Setaria</taxon>
    </lineage>
</organism>
<proteinExistence type="predicted"/>
<sequence>MARRGRRSRPGGDVEGWGSMPKVLTSNVLATFRSLFYLLKIVTIFLPNFTCQNFGIPKFCRATIRLLPRPSGRFHLLVVTQRIAAAAGREAMAGELHLQVLLLHDHGRHLIEAWFGSLA</sequence>
<reference evidence="1" key="2">
    <citation type="submission" date="2015-07" db="EMBL/GenBank/DDBJ databases">
        <authorList>
            <person name="Noorani M."/>
        </authorList>
    </citation>
    <scope>NUCLEOTIDE SEQUENCE</scope>
    <source>
        <strain evidence="1">Yugu1</strain>
    </source>
</reference>
<dbReference type="AlphaFoldDB" id="A0A368Q251"/>
<name>A0A368Q251_SETIT</name>
<protein>
    <submittedName>
        <fullName evidence="1">Uncharacterized protein</fullName>
    </submittedName>
</protein>
<reference evidence="1" key="1">
    <citation type="journal article" date="2012" name="Nat. Biotechnol.">
        <title>Reference genome sequence of the model plant Setaria.</title>
        <authorList>
            <person name="Bennetzen J.L."/>
            <person name="Schmutz J."/>
            <person name="Wang H."/>
            <person name="Percifield R."/>
            <person name="Hawkins J."/>
            <person name="Pontaroli A.C."/>
            <person name="Estep M."/>
            <person name="Feng L."/>
            <person name="Vaughn J.N."/>
            <person name="Grimwood J."/>
            <person name="Jenkins J."/>
            <person name="Barry K."/>
            <person name="Lindquist E."/>
            <person name="Hellsten U."/>
            <person name="Deshpande S."/>
            <person name="Wang X."/>
            <person name="Wu X."/>
            <person name="Mitros T."/>
            <person name="Triplett J."/>
            <person name="Yang X."/>
            <person name="Ye C.Y."/>
            <person name="Mauro-Herrera M."/>
            <person name="Wang L."/>
            <person name="Li P."/>
            <person name="Sharma M."/>
            <person name="Sharma R."/>
            <person name="Ronald P.C."/>
            <person name="Panaud O."/>
            <person name="Kellogg E.A."/>
            <person name="Brutnell T.P."/>
            <person name="Doust A.N."/>
            <person name="Tuskan G.A."/>
            <person name="Rokhsar D."/>
            <person name="Devos K.M."/>
        </authorList>
    </citation>
    <scope>NUCLEOTIDE SEQUENCE [LARGE SCALE GENOMIC DNA]</scope>
    <source>
        <strain evidence="1">Yugu1</strain>
    </source>
</reference>
<gene>
    <name evidence="1" type="ORF">SETIT_2G174900v2</name>
</gene>
<evidence type="ECO:0000313" key="1">
    <source>
        <dbReference type="EMBL" id="RCV11300.1"/>
    </source>
</evidence>